<dbReference type="AlphaFoldDB" id="A0AAW0GXI6"/>
<protein>
    <submittedName>
        <fullName evidence="1">Uncharacterized protein</fullName>
    </submittedName>
</protein>
<comment type="caution">
    <text evidence="1">The sequence shown here is derived from an EMBL/GenBank/DDBJ whole genome shotgun (WGS) entry which is preliminary data.</text>
</comment>
<reference evidence="1 2" key="1">
    <citation type="submission" date="2022-09" db="EMBL/GenBank/DDBJ databases">
        <authorList>
            <person name="Palmer J.M."/>
        </authorList>
    </citation>
    <scope>NUCLEOTIDE SEQUENCE [LARGE SCALE GENOMIC DNA]</scope>
    <source>
        <strain evidence="1 2">DSM 7382</strain>
    </source>
</reference>
<keyword evidence="2" id="KW-1185">Reference proteome</keyword>
<dbReference type="EMBL" id="JASBNA010000002">
    <property type="protein sequence ID" value="KAK7694426.1"/>
    <property type="molecule type" value="Genomic_DNA"/>
</dbReference>
<evidence type="ECO:0000313" key="2">
    <source>
        <dbReference type="Proteomes" id="UP001385951"/>
    </source>
</evidence>
<gene>
    <name evidence="1" type="ORF">QCA50_001612</name>
</gene>
<dbReference type="Proteomes" id="UP001385951">
    <property type="component" value="Unassembled WGS sequence"/>
</dbReference>
<proteinExistence type="predicted"/>
<sequence length="231" mass="26585">MSEQLDSNESVSSCITTHTNDFSRDEGYTPEAHIAWRLLYRLWRLDEASRAFHGALKRVENQKDQQLAVFRRWKIGLILEVEDLEKALAHMCISGLMTTRLSNAIHRRLDWLDYNQYPPSIDFSRLPDADAPSAPDLTELFDGVVPQIIQGGTHWWNYNESTDSTEDAPYWWADPSEERWSYNVSVPRDLVGQYVRRLTQSQELLSHAVSKLRELQDEVQTGEGSTASAED</sequence>
<evidence type="ECO:0000313" key="1">
    <source>
        <dbReference type="EMBL" id="KAK7694426.1"/>
    </source>
</evidence>
<accession>A0AAW0GXI6</accession>
<name>A0AAW0GXI6_9APHY</name>
<organism evidence="1 2">
    <name type="scientific">Cerrena zonata</name>
    <dbReference type="NCBI Taxonomy" id="2478898"/>
    <lineage>
        <taxon>Eukaryota</taxon>
        <taxon>Fungi</taxon>
        <taxon>Dikarya</taxon>
        <taxon>Basidiomycota</taxon>
        <taxon>Agaricomycotina</taxon>
        <taxon>Agaricomycetes</taxon>
        <taxon>Polyporales</taxon>
        <taxon>Cerrenaceae</taxon>
        <taxon>Cerrena</taxon>
    </lineage>
</organism>